<protein>
    <submittedName>
        <fullName evidence="1">Uncharacterized protein</fullName>
    </submittedName>
</protein>
<comment type="caution">
    <text evidence="1">The sequence shown here is derived from an EMBL/GenBank/DDBJ whole genome shotgun (WGS) entry which is preliminary data.</text>
</comment>
<proteinExistence type="predicted"/>
<evidence type="ECO:0000313" key="2">
    <source>
        <dbReference type="Proteomes" id="UP000886523"/>
    </source>
</evidence>
<name>A0A9P6B437_9AGAM</name>
<accession>A0A9P6B437</accession>
<keyword evidence="2" id="KW-1185">Reference proteome</keyword>
<gene>
    <name evidence="1" type="ORF">BS47DRAFT_1390278</name>
</gene>
<dbReference type="EMBL" id="MU128935">
    <property type="protein sequence ID" value="KAF9516957.1"/>
    <property type="molecule type" value="Genomic_DNA"/>
</dbReference>
<dbReference type="Proteomes" id="UP000886523">
    <property type="component" value="Unassembled WGS sequence"/>
</dbReference>
<sequence length="185" mass="20731">MSRPHDDRKDVDKIGKPGPSLDHAGIFLSSSCCRLYLREHLVTISYPTFLIAIQRQNSIRPARAQRASRSPRRGAPCPSYIPDRRALRHTDSVGFFAPGRPLTPTQLAAIATALCDNPFVFYFRHNFRTCTKTRIISEKVVRGTYIQRSIPVQFVNSGSESIIRLPSVTASDIERRKAAAATAHR</sequence>
<organism evidence="1 2">
    <name type="scientific">Hydnum rufescens UP504</name>
    <dbReference type="NCBI Taxonomy" id="1448309"/>
    <lineage>
        <taxon>Eukaryota</taxon>
        <taxon>Fungi</taxon>
        <taxon>Dikarya</taxon>
        <taxon>Basidiomycota</taxon>
        <taxon>Agaricomycotina</taxon>
        <taxon>Agaricomycetes</taxon>
        <taxon>Cantharellales</taxon>
        <taxon>Hydnaceae</taxon>
        <taxon>Hydnum</taxon>
    </lineage>
</organism>
<reference evidence="1" key="1">
    <citation type="journal article" date="2020" name="Nat. Commun.">
        <title>Large-scale genome sequencing of mycorrhizal fungi provides insights into the early evolution of symbiotic traits.</title>
        <authorList>
            <person name="Miyauchi S."/>
            <person name="Kiss E."/>
            <person name="Kuo A."/>
            <person name="Drula E."/>
            <person name="Kohler A."/>
            <person name="Sanchez-Garcia M."/>
            <person name="Morin E."/>
            <person name="Andreopoulos B."/>
            <person name="Barry K.W."/>
            <person name="Bonito G."/>
            <person name="Buee M."/>
            <person name="Carver A."/>
            <person name="Chen C."/>
            <person name="Cichocki N."/>
            <person name="Clum A."/>
            <person name="Culley D."/>
            <person name="Crous P.W."/>
            <person name="Fauchery L."/>
            <person name="Girlanda M."/>
            <person name="Hayes R.D."/>
            <person name="Keri Z."/>
            <person name="LaButti K."/>
            <person name="Lipzen A."/>
            <person name="Lombard V."/>
            <person name="Magnuson J."/>
            <person name="Maillard F."/>
            <person name="Murat C."/>
            <person name="Nolan M."/>
            <person name="Ohm R.A."/>
            <person name="Pangilinan J."/>
            <person name="Pereira M.F."/>
            <person name="Perotto S."/>
            <person name="Peter M."/>
            <person name="Pfister S."/>
            <person name="Riley R."/>
            <person name="Sitrit Y."/>
            <person name="Stielow J.B."/>
            <person name="Szollosi G."/>
            <person name="Zifcakova L."/>
            <person name="Stursova M."/>
            <person name="Spatafora J.W."/>
            <person name="Tedersoo L."/>
            <person name="Vaario L.M."/>
            <person name="Yamada A."/>
            <person name="Yan M."/>
            <person name="Wang P."/>
            <person name="Xu J."/>
            <person name="Bruns T."/>
            <person name="Baldrian P."/>
            <person name="Vilgalys R."/>
            <person name="Dunand C."/>
            <person name="Henrissat B."/>
            <person name="Grigoriev I.V."/>
            <person name="Hibbett D."/>
            <person name="Nagy L.G."/>
            <person name="Martin F.M."/>
        </authorList>
    </citation>
    <scope>NUCLEOTIDE SEQUENCE</scope>
    <source>
        <strain evidence="1">UP504</strain>
    </source>
</reference>
<evidence type="ECO:0000313" key="1">
    <source>
        <dbReference type="EMBL" id="KAF9516957.1"/>
    </source>
</evidence>
<dbReference type="AlphaFoldDB" id="A0A9P6B437"/>